<evidence type="ECO:0000313" key="6">
    <source>
        <dbReference type="Proteomes" id="UP000005713"/>
    </source>
</evidence>
<dbReference type="Pfam" id="PF07729">
    <property type="entry name" value="FCD"/>
    <property type="match status" value="1"/>
</dbReference>
<dbReference type="PANTHER" id="PTHR43537">
    <property type="entry name" value="TRANSCRIPTIONAL REGULATOR, GNTR FAMILY"/>
    <property type="match status" value="1"/>
</dbReference>
<dbReference type="Pfam" id="PF00392">
    <property type="entry name" value="GntR"/>
    <property type="match status" value="1"/>
</dbReference>
<dbReference type="InterPro" id="IPR036388">
    <property type="entry name" value="WH-like_DNA-bd_sf"/>
</dbReference>
<dbReference type="InterPro" id="IPR036390">
    <property type="entry name" value="WH_DNA-bd_sf"/>
</dbReference>
<dbReference type="Proteomes" id="UP000005713">
    <property type="component" value="Unassembled WGS sequence"/>
</dbReference>
<dbReference type="EMBL" id="AAYA01000013">
    <property type="protein sequence ID" value="EBA06677.1"/>
    <property type="molecule type" value="Genomic_DNA"/>
</dbReference>
<dbReference type="InterPro" id="IPR011711">
    <property type="entry name" value="GntR_C"/>
</dbReference>
<feature type="domain" description="HTH gntR-type" evidence="4">
    <location>
        <begin position="1"/>
        <end position="68"/>
    </location>
</feature>
<evidence type="ECO:0000256" key="3">
    <source>
        <dbReference type="ARBA" id="ARBA00023163"/>
    </source>
</evidence>
<dbReference type="SUPFAM" id="SSF48008">
    <property type="entry name" value="GntR ligand-binding domain-like"/>
    <property type="match status" value="1"/>
</dbReference>
<sequence>MSIRDEIFESIRQDLLRARWSPGEKLTIRALAAEHGVSEMPVREAIKLLTERGLLEAEANRSARVPLVTRQQFNEYYEIALELEGFAVQKAARRLTDEDIAALRAYDNRLREALQNRNASAYIQHYNAFLMMVYEKAGSRALVEMIERAWTHTAPQAAVLFQSSEVIDLLDRFHLRMLDALVRRDGSAARDALTAGLAQMQGMVNVLLDTTGGPQQTARILETEGREE</sequence>
<dbReference type="SMART" id="SM00345">
    <property type="entry name" value="HTH_GNTR"/>
    <property type="match status" value="1"/>
</dbReference>
<accession>A3K7Q5</accession>
<dbReference type="OrthoDB" id="7618373at2"/>
<evidence type="ECO:0000256" key="1">
    <source>
        <dbReference type="ARBA" id="ARBA00023015"/>
    </source>
</evidence>
<dbReference type="SUPFAM" id="SSF46785">
    <property type="entry name" value="Winged helix' DNA-binding domain"/>
    <property type="match status" value="1"/>
</dbReference>
<keyword evidence="3" id="KW-0804">Transcription</keyword>
<dbReference type="eggNOG" id="COG1802">
    <property type="taxonomic scope" value="Bacteria"/>
</dbReference>
<dbReference type="RefSeq" id="WP_005861815.1">
    <property type="nucleotide sequence ID" value="NZ_AAYA01000013.1"/>
</dbReference>
<name>A3K7Q5_SAGS3</name>
<gene>
    <name evidence="5" type="ORF">SSE37_02280</name>
</gene>
<protein>
    <submittedName>
        <fullName evidence="5">Probable transcriptional regulator</fullName>
    </submittedName>
</protein>
<reference evidence="5 6" key="1">
    <citation type="submission" date="2006-06" db="EMBL/GenBank/DDBJ databases">
        <authorList>
            <person name="Moran M.A."/>
            <person name="Ferriera S."/>
            <person name="Johnson J."/>
            <person name="Kravitz S."/>
            <person name="Beeson K."/>
            <person name="Sutton G."/>
            <person name="Rogers Y.-H."/>
            <person name="Friedman R."/>
            <person name="Frazier M."/>
            <person name="Venter J.C."/>
        </authorList>
    </citation>
    <scope>NUCLEOTIDE SEQUENCE [LARGE SCALE GENOMIC DNA]</scope>
    <source>
        <strain evidence="5 6">E-37</strain>
    </source>
</reference>
<dbReference type="AlphaFoldDB" id="A3K7Q5"/>
<evidence type="ECO:0000313" key="5">
    <source>
        <dbReference type="EMBL" id="EBA06677.1"/>
    </source>
</evidence>
<dbReference type="GO" id="GO:0003677">
    <property type="term" value="F:DNA binding"/>
    <property type="evidence" value="ECO:0007669"/>
    <property type="project" value="UniProtKB-KW"/>
</dbReference>
<dbReference type="GO" id="GO:0003700">
    <property type="term" value="F:DNA-binding transcription factor activity"/>
    <property type="evidence" value="ECO:0007669"/>
    <property type="project" value="InterPro"/>
</dbReference>
<dbReference type="CDD" id="cd07377">
    <property type="entry name" value="WHTH_GntR"/>
    <property type="match status" value="1"/>
</dbReference>
<dbReference type="SMART" id="SM00895">
    <property type="entry name" value="FCD"/>
    <property type="match status" value="1"/>
</dbReference>
<organism evidence="5 6">
    <name type="scientific">Sagittula stellata (strain ATCC 700073 / DSM 11524 / E-37)</name>
    <dbReference type="NCBI Taxonomy" id="388399"/>
    <lineage>
        <taxon>Bacteria</taxon>
        <taxon>Pseudomonadati</taxon>
        <taxon>Pseudomonadota</taxon>
        <taxon>Alphaproteobacteria</taxon>
        <taxon>Rhodobacterales</taxon>
        <taxon>Roseobacteraceae</taxon>
        <taxon>Sagittula</taxon>
    </lineage>
</organism>
<dbReference type="Gene3D" id="1.20.120.530">
    <property type="entry name" value="GntR ligand-binding domain-like"/>
    <property type="match status" value="1"/>
</dbReference>
<proteinExistence type="predicted"/>
<evidence type="ECO:0000259" key="4">
    <source>
        <dbReference type="PROSITE" id="PS50949"/>
    </source>
</evidence>
<dbReference type="InterPro" id="IPR000524">
    <property type="entry name" value="Tscrpt_reg_HTH_GntR"/>
</dbReference>
<keyword evidence="2" id="KW-0238">DNA-binding</keyword>
<dbReference type="Gene3D" id="1.10.10.10">
    <property type="entry name" value="Winged helix-like DNA-binding domain superfamily/Winged helix DNA-binding domain"/>
    <property type="match status" value="1"/>
</dbReference>
<dbReference type="InterPro" id="IPR008920">
    <property type="entry name" value="TF_FadR/GntR_C"/>
</dbReference>
<comment type="caution">
    <text evidence="5">The sequence shown here is derived from an EMBL/GenBank/DDBJ whole genome shotgun (WGS) entry which is preliminary data.</text>
</comment>
<keyword evidence="6" id="KW-1185">Reference proteome</keyword>
<keyword evidence="1" id="KW-0805">Transcription regulation</keyword>
<dbReference type="PROSITE" id="PS50949">
    <property type="entry name" value="HTH_GNTR"/>
    <property type="match status" value="1"/>
</dbReference>
<evidence type="ECO:0000256" key="2">
    <source>
        <dbReference type="ARBA" id="ARBA00023125"/>
    </source>
</evidence>
<dbReference type="PANTHER" id="PTHR43537:SF39">
    <property type="entry name" value="HTH-TYPE TRANSCRIPTIONAL REGULATOR MCBR"/>
    <property type="match status" value="1"/>
</dbReference>